<dbReference type="Proteomes" id="UP000597038">
    <property type="component" value="Unassembled WGS sequence"/>
</dbReference>
<dbReference type="Proteomes" id="UP000256337">
    <property type="component" value="Unassembled WGS sequence"/>
</dbReference>
<keyword evidence="7" id="KW-0406">Ion transport</keyword>
<dbReference type="EMBL" id="QKYD01000118">
    <property type="protein sequence ID" value="REI20892.1"/>
    <property type="molecule type" value="Genomic_DNA"/>
</dbReference>
<dbReference type="GO" id="GO:0008324">
    <property type="term" value="F:monoatomic cation transmembrane transporter activity"/>
    <property type="evidence" value="ECO:0007669"/>
    <property type="project" value="InterPro"/>
</dbReference>
<evidence type="ECO:0000256" key="1">
    <source>
        <dbReference type="ARBA" id="ARBA00004651"/>
    </source>
</evidence>
<keyword evidence="4" id="KW-1003">Cell membrane</keyword>
<proteinExistence type="inferred from homology"/>
<dbReference type="EMBL" id="QKXQ01000292">
    <property type="protein sequence ID" value="REH95602.1"/>
    <property type="molecule type" value="Genomic_DNA"/>
</dbReference>
<comment type="caution">
    <text evidence="11">The sequence shown here is derived from an EMBL/GenBank/DDBJ whole genome shotgun (WGS) entry which is preliminary data.</text>
</comment>
<dbReference type="KEGG" id="sfq:C7J90_06490"/>
<feature type="transmembrane region" description="Helical" evidence="9">
    <location>
        <begin position="57"/>
        <end position="80"/>
    </location>
</feature>
<evidence type="ECO:0000256" key="6">
    <source>
        <dbReference type="ARBA" id="ARBA00022989"/>
    </source>
</evidence>
<dbReference type="Proteomes" id="UP000256562">
    <property type="component" value="Unassembled WGS sequence"/>
</dbReference>
<evidence type="ECO:0000313" key="12">
    <source>
        <dbReference type="EMBL" id="REI20892.1"/>
    </source>
</evidence>
<dbReference type="GeneID" id="48057868"/>
<accession>A0A2K3Z6F5</accession>
<sequence length="160" mass="18525">MAVQIVVNIFLALFWLFLSDSYTMNNFVLGYLFALLLVFLMRKLLPGRFYMITLYKIVMLIFVFLVELIKANIDVLRIILRPHIKNESAFFVYNTELEHKWQVALLSNLITLTPGTVVIGVNDDMKRLYIHCLDFSTKEAEVESIKSSLEKAVREVGELS</sequence>
<evidence type="ECO:0000313" key="10">
    <source>
        <dbReference type="EMBL" id="MBH9582047.1"/>
    </source>
</evidence>
<gene>
    <name evidence="12" type="ORF">DOS76_07895</name>
    <name evidence="11" type="ORF">DOS83_06195</name>
    <name evidence="10" type="ORF">I9026_11760</name>
</gene>
<keyword evidence="5 9" id="KW-0812">Transmembrane</keyword>
<dbReference type="NCBIfam" id="NF009291">
    <property type="entry name" value="PRK12651.1-1"/>
    <property type="match status" value="1"/>
</dbReference>
<dbReference type="InterPro" id="IPR002758">
    <property type="entry name" value="Cation_antiport_E"/>
</dbReference>
<keyword evidence="6 9" id="KW-1133">Transmembrane helix</keyword>
<reference evidence="13 14" key="1">
    <citation type="journal article" date="2018" name="Vet. Microbiol.">
        <title>Characterisation of Staphylococcus felis isolated from cats using whole genome sequencing.</title>
        <authorList>
            <person name="Worthing K."/>
            <person name="Pang S."/>
            <person name="Trott D.J."/>
            <person name="Abraham S."/>
            <person name="Coombs G.W."/>
            <person name="Jordan D."/>
            <person name="McIntyre L."/>
            <person name="Davies M.R."/>
            <person name="Norris J."/>
        </authorList>
    </citation>
    <scope>NUCLEOTIDE SEQUENCE [LARGE SCALE GENOMIC DNA]</scope>
    <source>
        <strain evidence="12 13">F25</strain>
        <strain evidence="11 14">F9</strain>
    </source>
</reference>
<organism evidence="11 14">
    <name type="scientific">Staphylococcus felis</name>
    <dbReference type="NCBI Taxonomy" id="46127"/>
    <lineage>
        <taxon>Bacteria</taxon>
        <taxon>Bacillati</taxon>
        <taxon>Bacillota</taxon>
        <taxon>Bacilli</taxon>
        <taxon>Bacillales</taxon>
        <taxon>Staphylococcaceae</taxon>
        <taxon>Staphylococcus</taxon>
    </lineage>
</organism>
<evidence type="ECO:0000256" key="2">
    <source>
        <dbReference type="ARBA" id="ARBA00006228"/>
    </source>
</evidence>
<evidence type="ECO:0000313" key="13">
    <source>
        <dbReference type="Proteomes" id="UP000256337"/>
    </source>
</evidence>
<dbReference type="PANTHER" id="PTHR34584:SF1">
    <property type="entry name" value="NA(+)_H(+) ANTIPORTER SUBUNIT E1"/>
    <property type="match status" value="1"/>
</dbReference>
<name>A0A2K3Z6F5_9STAP</name>
<evidence type="ECO:0000256" key="7">
    <source>
        <dbReference type="ARBA" id="ARBA00023065"/>
    </source>
</evidence>
<comment type="similarity">
    <text evidence="2">Belongs to the CPA3 antiporters (TC 2.A.63) subunit E family.</text>
</comment>
<dbReference type="GO" id="GO:0005886">
    <property type="term" value="C:plasma membrane"/>
    <property type="evidence" value="ECO:0007669"/>
    <property type="project" value="UniProtKB-SubCell"/>
</dbReference>
<evidence type="ECO:0000256" key="9">
    <source>
        <dbReference type="SAM" id="Phobius"/>
    </source>
</evidence>
<keyword evidence="3" id="KW-0050">Antiport</keyword>
<protein>
    <submittedName>
        <fullName evidence="11">Na+/H+ antiporter subunit E</fullName>
    </submittedName>
</protein>
<evidence type="ECO:0000313" key="11">
    <source>
        <dbReference type="EMBL" id="REH95602.1"/>
    </source>
</evidence>
<dbReference type="PIRSF" id="PIRSF019239">
    <property type="entry name" value="MrpE"/>
    <property type="match status" value="1"/>
</dbReference>
<evidence type="ECO:0000256" key="3">
    <source>
        <dbReference type="ARBA" id="ARBA00022449"/>
    </source>
</evidence>
<dbReference type="RefSeq" id="WP_103210486.1">
    <property type="nucleotide sequence ID" value="NZ_CAJUZQ010000032.1"/>
</dbReference>
<keyword evidence="15" id="KW-1185">Reference proteome</keyword>
<dbReference type="GO" id="GO:0015297">
    <property type="term" value="F:antiporter activity"/>
    <property type="evidence" value="ECO:0007669"/>
    <property type="project" value="UniProtKB-KW"/>
</dbReference>
<evidence type="ECO:0000256" key="8">
    <source>
        <dbReference type="ARBA" id="ARBA00023136"/>
    </source>
</evidence>
<evidence type="ECO:0000256" key="4">
    <source>
        <dbReference type="ARBA" id="ARBA00022475"/>
    </source>
</evidence>
<dbReference type="EMBL" id="JAEDAQ010000027">
    <property type="protein sequence ID" value="MBH9582047.1"/>
    <property type="molecule type" value="Genomic_DNA"/>
</dbReference>
<dbReference type="Pfam" id="PF01899">
    <property type="entry name" value="MNHE"/>
    <property type="match status" value="1"/>
</dbReference>
<evidence type="ECO:0000313" key="15">
    <source>
        <dbReference type="Proteomes" id="UP000597038"/>
    </source>
</evidence>
<keyword evidence="3" id="KW-0813">Transport</keyword>
<comment type="subcellular location">
    <subcellularLocation>
        <location evidence="1">Cell membrane</location>
        <topology evidence="1">Multi-pass membrane protein</topology>
    </subcellularLocation>
</comment>
<dbReference type="OrthoDB" id="9800498at2"/>
<evidence type="ECO:0000313" key="14">
    <source>
        <dbReference type="Proteomes" id="UP000256562"/>
    </source>
</evidence>
<dbReference type="AlphaFoldDB" id="A0A2K3Z6F5"/>
<dbReference type="PANTHER" id="PTHR34584">
    <property type="entry name" value="NA(+)/H(+) ANTIPORTER SUBUNIT E1"/>
    <property type="match status" value="1"/>
</dbReference>
<keyword evidence="8 9" id="KW-0472">Membrane</keyword>
<evidence type="ECO:0000256" key="5">
    <source>
        <dbReference type="ARBA" id="ARBA00022692"/>
    </source>
</evidence>
<reference evidence="10 15" key="2">
    <citation type="submission" date="2020-12" db="EMBL/GenBank/DDBJ databases">
        <title>Genomic analysis of Staphylococcus felis from a cat with skin infection.</title>
        <authorList>
            <person name="Aslantas O."/>
            <person name="Keskin O."/>
            <person name="Buyukaltay K."/>
            <person name="Gullu Yucetepe A."/>
        </authorList>
    </citation>
    <scope>NUCLEOTIDE SEQUENCE [LARGE SCALE GENOMIC DNA]</scope>
    <source>
        <strain evidence="10 15">HARRANVET</strain>
    </source>
</reference>